<evidence type="ECO:0000256" key="1">
    <source>
        <dbReference type="SAM" id="MobiDB-lite"/>
    </source>
</evidence>
<dbReference type="EMBL" id="BAAAOS010000020">
    <property type="protein sequence ID" value="GAA1578528.1"/>
    <property type="molecule type" value="Genomic_DNA"/>
</dbReference>
<sequence length="135" mass="14329">MQSREGQFHLRLDAGDPRDLEVGRLPGAVLQEGGLSDTGLAANDPDRAVAAANFFQEEVEHLTLAASAQQNLRTPCAHDSDQAPSSGSREVANARQDDVRQLACTPGDADPNKGTGPQAVILAPRPCVGQWCSNW</sequence>
<evidence type="ECO:0000313" key="2">
    <source>
        <dbReference type="EMBL" id="GAA1578528.1"/>
    </source>
</evidence>
<feature type="region of interest" description="Disordered" evidence="1">
    <location>
        <begin position="73"/>
        <end position="97"/>
    </location>
</feature>
<feature type="region of interest" description="Disordered" evidence="1">
    <location>
        <begin position="1"/>
        <end position="20"/>
    </location>
</feature>
<evidence type="ECO:0000313" key="3">
    <source>
        <dbReference type="Proteomes" id="UP001500393"/>
    </source>
</evidence>
<proteinExistence type="predicted"/>
<protein>
    <submittedName>
        <fullName evidence="2">Uncharacterized protein</fullName>
    </submittedName>
</protein>
<reference evidence="3" key="1">
    <citation type="journal article" date="2019" name="Int. J. Syst. Evol. Microbiol.">
        <title>The Global Catalogue of Microorganisms (GCM) 10K type strain sequencing project: providing services to taxonomists for standard genome sequencing and annotation.</title>
        <authorList>
            <consortium name="The Broad Institute Genomics Platform"/>
            <consortium name="The Broad Institute Genome Sequencing Center for Infectious Disease"/>
            <person name="Wu L."/>
            <person name="Ma J."/>
        </authorList>
    </citation>
    <scope>NUCLEOTIDE SEQUENCE [LARGE SCALE GENOMIC DNA]</scope>
    <source>
        <strain evidence="3">JCM 14969</strain>
    </source>
</reference>
<dbReference type="Proteomes" id="UP001500393">
    <property type="component" value="Unassembled WGS sequence"/>
</dbReference>
<accession>A0ABP4PDA4</accession>
<gene>
    <name evidence="2" type="ORF">GCM10009789_35050</name>
</gene>
<keyword evidence="3" id="KW-1185">Reference proteome</keyword>
<name>A0ABP4PDA4_9ACTN</name>
<organism evidence="2 3">
    <name type="scientific">Kribbella sancticallisti</name>
    <dbReference type="NCBI Taxonomy" id="460087"/>
    <lineage>
        <taxon>Bacteria</taxon>
        <taxon>Bacillati</taxon>
        <taxon>Actinomycetota</taxon>
        <taxon>Actinomycetes</taxon>
        <taxon>Propionibacteriales</taxon>
        <taxon>Kribbellaceae</taxon>
        <taxon>Kribbella</taxon>
    </lineage>
</organism>
<comment type="caution">
    <text evidence="2">The sequence shown here is derived from an EMBL/GenBank/DDBJ whole genome shotgun (WGS) entry which is preliminary data.</text>
</comment>